<dbReference type="EMBL" id="JBFDAA010000018">
    <property type="protein sequence ID" value="KAL1116233.1"/>
    <property type="molecule type" value="Genomic_DNA"/>
</dbReference>
<feature type="region of interest" description="Disordered" evidence="1">
    <location>
        <begin position="244"/>
        <end position="267"/>
    </location>
</feature>
<reference evidence="2 3" key="1">
    <citation type="submission" date="2024-07" db="EMBL/GenBank/DDBJ databases">
        <title>Chromosome-level genome assembly of the water stick insect Ranatra chinensis (Heteroptera: Nepidae).</title>
        <authorList>
            <person name="Liu X."/>
        </authorList>
    </citation>
    <scope>NUCLEOTIDE SEQUENCE [LARGE SCALE GENOMIC DNA]</scope>
    <source>
        <strain evidence="2">Cailab_2021Rc</strain>
        <tissue evidence="2">Muscle</tissue>
    </source>
</reference>
<feature type="region of interest" description="Disordered" evidence="1">
    <location>
        <begin position="115"/>
        <end position="134"/>
    </location>
</feature>
<proteinExistence type="predicted"/>
<name>A0ABD0YD94_9HEMI</name>
<accession>A0ABD0YD94</accession>
<feature type="compositionally biased region" description="Polar residues" evidence="1">
    <location>
        <begin position="115"/>
        <end position="128"/>
    </location>
</feature>
<evidence type="ECO:0000313" key="2">
    <source>
        <dbReference type="EMBL" id="KAL1116233.1"/>
    </source>
</evidence>
<dbReference type="AlphaFoldDB" id="A0ABD0YD94"/>
<evidence type="ECO:0000313" key="3">
    <source>
        <dbReference type="Proteomes" id="UP001558652"/>
    </source>
</evidence>
<protein>
    <submittedName>
        <fullName evidence="2">Uncharacterized protein</fullName>
    </submittedName>
</protein>
<sequence>MFYENKKQETTEIGTTCEVSEDVASAVCGGNGSGRCVGSPDATDMATQAPLLQVESAKIQVVSSNGKQVCNLVQKELEVLQSHISHSQAVLAALRFSYFEDSIKKRRNNEYKINRTTQTSLPAETQPKSLEDVSQSKDRDWLQLTSSCPAIVNTVNIAVQTEVLESVKVPQAEDAEFFLPPIGSPLDFRNEMRTYQELLTRANVADHIDLDIYRYRNSLRSCRKLSVLPEEECESPPWLHQQHQVHCSEQQEEQVPRTSRQHHQQAHSFDSYLVPANREHHQEQVPRQMSDPTPSRSTRRPLRLQQASEVLYTADIPAQPSNCMATVCLSNHRILTHNLLIRSH</sequence>
<feature type="region of interest" description="Disordered" evidence="1">
    <location>
        <begin position="279"/>
        <end position="301"/>
    </location>
</feature>
<gene>
    <name evidence="2" type="ORF">AAG570_005728</name>
</gene>
<dbReference type="Proteomes" id="UP001558652">
    <property type="component" value="Unassembled WGS sequence"/>
</dbReference>
<comment type="caution">
    <text evidence="2">The sequence shown here is derived from an EMBL/GenBank/DDBJ whole genome shotgun (WGS) entry which is preliminary data.</text>
</comment>
<organism evidence="2 3">
    <name type="scientific">Ranatra chinensis</name>
    <dbReference type="NCBI Taxonomy" id="642074"/>
    <lineage>
        <taxon>Eukaryota</taxon>
        <taxon>Metazoa</taxon>
        <taxon>Ecdysozoa</taxon>
        <taxon>Arthropoda</taxon>
        <taxon>Hexapoda</taxon>
        <taxon>Insecta</taxon>
        <taxon>Pterygota</taxon>
        <taxon>Neoptera</taxon>
        <taxon>Paraneoptera</taxon>
        <taxon>Hemiptera</taxon>
        <taxon>Heteroptera</taxon>
        <taxon>Panheteroptera</taxon>
        <taxon>Nepomorpha</taxon>
        <taxon>Nepidae</taxon>
        <taxon>Ranatrinae</taxon>
        <taxon>Ranatra</taxon>
    </lineage>
</organism>
<keyword evidence="3" id="KW-1185">Reference proteome</keyword>
<evidence type="ECO:0000256" key="1">
    <source>
        <dbReference type="SAM" id="MobiDB-lite"/>
    </source>
</evidence>